<proteinExistence type="predicted"/>
<dbReference type="RefSeq" id="XP_018333770.1">
    <property type="nucleotide sequence ID" value="XM_018478268.1"/>
</dbReference>
<dbReference type="OrthoDB" id="8194491at2759"/>
<keyword evidence="1" id="KW-1133">Transmembrane helix</keyword>
<evidence type="ECO:0000256" key="2">
    <source>
        <dbReference type="SAM" id="SignalP"/>
    </source>
</evidence>
<reference evidence="4" key="1">
    <citation type="submission" date="2025-08" db="UniProtKB">
        <authorList>
            <consortium name="RefSeq"/>
        </authorList>
    </citation>
    <scope>IDENTIFICATION</scope>
    <source>
        <tissue evidence="4">Entire body</tissue>
    </source>
</reference>
<dbReference type="STRING" id="224129.A0A1W4XN07"/>
<protein>
    <submittedName>
        <fullName evidence="4">Uncharacterized protein LOC108742908</fullName>
    </submittedName>
</protein>
<dbReference type="Proteomes" id="UP000192223">
    <property type="component" value="Unplaced"/>
</dbReference>
<keyword evidence="1" id="KW-0472">Membrane</keyword>
<dbReference type="InParanoid" id="A0A1W4XN07"/>
<dbReference type="GeneID" id="108742908"/>
<dbReference type="GO" id="GO:0016020">
    <property type="term" value="C:membrane"/>
    <property type="evidence" value="ECO:0007669"/>
    <property type="project" value="TreeGrafter"/>
</dbReference>
<name>A0A1W4XN07_AGRPL</name>
<feature type="transmembrane region" description="Helical" evidence="1">
    <location>
        <begin position="172"/>
        <end position="191"/>
    </location>
</feature>
<feature type="chain" id="PRO_5010695391" evidence="2">
    <location>
        <begin position="21"/>
        <end position="247"/>
    </location>
</feature>
<sequence>MKFFYKSLLILLLYWHSSKSEPSGYTINSFRDVFSLIRERGISDGILCLKEKIIRMIEKIPKEFYLLNGIIVKENVKAYKNISRKFDEIELPTNKSDRAELVNKILFEKINEFVNNHLIEVKVPDETLEEFRASFDEGRKSKKKGMIPYLFLITAKVIAIGAFFIKFISLMAVKALVLAKMALVLTVGIVLKRFSSYSSTYASRPFEFHQPPFYNSNNWRRVMPDDVQYDMMPIQNVAYSIINDHDI</sequence>
<dbReference type="Pfam" id="PF07898">
    <property type="entry name" value="DUF1676"/>
    <property type="match status" value="1"/>
</dbReference>
<keyword evidence="1" id="KW-0812">Transmembrane</keyword>
<feature type="signal peptide" evidence="2">
    <location>
        <begin position="1"/>
        <end position="20"/>
    </location>
</feature>
<evidence type="ECO:0000256" key="1">
    <source>
        <dbReference type="SAM" id="Phobius"/>
    </source>
</evidence>
<dbReference type="InterPro" id="IPR012464">
    <property type="entry name" value="DUF1676"/>
</dbReference>
<accession>A0A1W4XN07</accession>
<dbReference type="KEGG" id="apln:108742908"/>
<evidence type="ECO:0000313" key="3">
    <source>
        <dbReference type="Proteomes" id="UP000192223"/>
    </source>
</evidence>
<gene>
    <name evidence="4" type="primary">LOC108742908</name>
</gene>
<keyword evidence="3" id="KW-1185">Reference proteome</keyword>
<evidence type="ECO:0000313" key="4">
    <source>
        <dbReference type="RefSeq" id="XP_018333770.1"/>
    </source>
</evidence>
<dbReference type="AlphaFoldDB" id="A0A1W4XN07"/>
<feature type="transmembrane region" description="Helical" evidence="1">
    <location>
        <begin position="146"/>
        <end position="165"/>
    </location>
</feature>
<organism evidence="3 4">
    <name type="scientific">Agrilus planipennis</name>
    <name type="common">Emerald ash borer</name>
    <name type="synonym">Agrilus marcopoli</name>
    <dbReference type="NCBI Taxonomy" id="224129"/>
    <lineage>
        <taxon>Eukaryota</taxon>
        <taxon>Metazoa</taxon>
        <taxon>Ecdysozoa</taxon>
        <taxon>Arthropoda</taxon>
        <taxon>Hexapoda</taxon>
        <taxon>Insecta</taxon>
        <taxon>Pterygota</taxon>
        <taxon>Neoptera</taxon>
        <taxon>Endopterygota</taxon>
        <taxon>Coleoptera</taxon>
        <taxon>Polyphaga</taxon>
        <taxon>Elateriformia</taxon>
        <taxon>Buprestoidea</taxon>
        <taxon>Buprestidae</taxon>
        <taxon>Agrilinae</taxon>
        <taxon>Agrilus</taxon>
    </lineage>
</organism>
<dbReference type="PANTHER" id="PTHR21879">
    <property type="entry name" value="FI03362P-RELATED-RELATED"/>
    <property type="match status" value="1"/>
</dbReference>
<keyword evidence="2" id="KW-0732">Signal</keyword>